<proteinExistence type="predicted"/>
<comment type="caution">
    <text evidence="4">The sequence shown here is derived from an EMBL/GenBank/DDBJ whole genome shotgun (WGS) entry which is preliminary data.</text>
</comment>
<protein>
    <recommendedName>
        <fullName evidence="3">NIDO domain-containing protein</fullName>
    </recommendedName>
</protein>
<sequence>MSKCSSSDTTASMSPIGTSSTSSLAPTTATSTMSATSTITLSPATSTNTVINTSTTHTGTSGSPTVTTSITSTETSETSTSTGKPATAISTTMSSIPKAVFTTPSTTPMLSASKTSMAPTTASSTITTHIESTLSPGTSISTVIYTSTTSPRTSASPILTTINTSREKIASSTYTVSTTHANTSSTNTTGLLFNYGNHTQDLTLRNVDDACSTVVTSSLQFPMYGILYTDIYICSNGIVSFSEVVNSPNLSRSDNDLRQYTFLAPYFTDLDLRQTGSYVYYHAYDMIRNYSLITDNNVQLARDFVRKTESDQEHFFPTFLLVVTWEKVLPYPATFRQSEAVSFQLALVTDAVNTFAFYVYFKNQMKLQSNDVFIGYAFHVSGIVKKDLNSFTKRALTIDSYVETNGQTGLLYYRLTPFGYQFSNDERFCRSWWSENRGKQNYYKQMNEEMPSCPCSQNWLWLDSSFGNNYFQDSNTYCSVVRPRWSYSPHGKEYHKITYTKQYKTEDERMKDYCCYRTNLCYLYYELRPVSQCYNTFPYFFAVFWGDPHIETLDKKKFTFNGWGENTLVSLETDNVTFHLQSRTSRAVKTDRIVTDATIFSAFAAMDNLGANVHVELSRNKDGELFLNLSSV</sequence>
<dbReference type="EMBL" id="JAEAOA010000039">
    <property type="protein sequence ID" value="KAK3598136.1"/>
    <property type="molecule type" value="Genomic_DNA"/>
</dbReference>
<keyword evidence="5" id="KW-1185">Reference proteome</keyword>
<evidence type="ECO:0000313" key="5">
    <source>
        <dbReference type="Proteomes" id="UP001195483"/>
    </source>
</evidence>
<dbReference type="Pfam" id="PF06119">
    <property type="entry name" value="NIDO"/>
    <property type="match status" value="1"/>
</dbReference>
<feature type="region of interest" description="Disordered" evidence="2">
    <location>
        <begin position="1"/>
        <end position="29"/>
    </location>
</feature>
<dbReference type="InterPro" id="IPR003886">
    <property type="entry name" value="NIDO_dom"/>
</dbReference>
<evidence type="ECO:0000313" key="4">
    <source>
        <dbReference type="EMBL" id="KAK3598136.1"/>
    </source>
</evidence>
<accession>A0AAE0SUH2</accession>
<feature type="compositionally biased region" description="Low complexity" evidence="2">
    <location>
        <begin position="48"/>
        <end position="82"/>
    </location>
</feature>
<feature type="compositionally biased region" description="Polar residues" evidence="2">
    <location>
        <begin position="1"/>
        <end position="17"/>
    </location>
</feature>
<name>A0AAE0SUH2_9BIVA</name>
<dbReference type="PANTHER" id="PTHR13802">
    <property type="entry name" value="MUCIN 4-RELATED"/>
    <property type="match status" value="1"/>
</dbReference>
<feature type="compositionally biased region" description="Low complexity" evidence="2">
    <location>
        <begin position="18"/>
        <end position="29"/>
    </location>
</feature>
<reference evidence="4" key="3">
    <citation type="submission" date="2023-05" db="EMBL/GenBank/DDBJ databases">
        <authorList>
            <person name="Smith C.H."/>
        </authorList>
    </citation>
    <scope>NUCLEOTIDE SEQUENCE</scope>
    <source>
        <strain evidence="4">CHS0354</strain>
        <tissue evidence="4">Mantle</tissue>
    </source>
</reference>
<dbReference type="GO" id="GO:0007160">
    <property type="term" value="P:cell-matrix adhesion"/>
    <property type="evidence" value="ECO:0007669"/>
    <property type="project" value="InterPro"/>
</dbReference>
<evidence type="ECO:0000256" key="2">
    <source>
        <dbReference type="SAM" id="MobiDB-lite"/>
    </source>
</evidence>
<dbReference type="SMART" id="SM00539">
    <property type="entry name" value="NIDO"/>
    <property type="match status" value="1"/>
</dbReference>
<organism evidence="4 5">
    <name type="scientific">Potamilus streckersoni</name>
    <dbReference type="NCBI Taxonomy" id="2493646"/>
    <lineage>
        <taxon>Eukaryota</taxon>
        <taxon>Metazoa</taxon>
        <taxon>Spiralia</taxon>
        <taxon>Lophotrochozoa</taxon>
        <taxon>Mollusca</taxon>
        <taxon>Bivalvia</taxon>
        <taxon>Autobranchia</taxon>
        <taxon>Heteroconchia</taxon>
        <taxon>Palaeoheterodonta</taxon>
        <taxon>Unionida</taxon>
        <taxon>Unionoidea</taxon>
        <taxon>Unionidae</taxon>
        <taxon>Ambleminae</taxon>
        <taxon>Lampsilini</taxon>
        <taxon>Potamilus</taxon>
    </lineage>
</organism>
<evidence type="ECO:0000256" key="1">
    <source>
        <dbReference type="ARBA" id="ARBA00023157"/>
    </source>
</evidence>
<reference evidence="4" key="1">
    <citation type="journal article" date="2021" name="Genome Biol. Evol.">
        <title>A High-Quality Reference Genome for a Parasitic Bivalve with Doubly Uniparental Inheritance (Bivalvia: Unionida).</title>
        <authorList>
            <person name="Smith C.H."/>
        </authorList>
    </citation>
    <scope>NUCLEOTIDE SEQUENCE</scope>
    <source>
        <strain evidence="4">CHS0354</strain>
    </source>
</reference>
<dbReference type="PANTHER" id="PTHR13802:SF52">
    <property type="entry name" value="MUCIN-4"/>
    <property type="match status" value="1"/>
</dbReference>
<evidence type="ECO:0000259" key="3">
    <source>
        <dbReference type="SMART" id="SM00539"/>
    </source>
</evidence>
<reference evidence="4" key="2">
    <citation type="journal article" date="2021" name="Genome Biol. Evol.">
        <title>Developing a high-quality reference genome for a parasitic bivalve with doubly uniparental inheritance (Bivalvia: Unionida).</title>
        <authorList>
            <person name="Smith C.H."/>
        </authorList>
    </citation>
    <scope>NUCLEOTIDE SEQUENCE</scope>
    <source>
        <strain evidence="4">CHS0354</strain>
        <tissue evidence="4">Mantle</tissue>
    </source>
</reference>
<dbReference type="AlphaFoldDB" id="A0AAE0SUH2"/>
<feature type="region of interest" description="Disordered" evidence="2">
    <location>
        <begin position="48"/>
        <end position="90"/>
    </location>
</feature>
<feature type="domain" description="NIDO" evidence="3">
    <location>
        <begin position="265"/>
        <end position="427"/>
    </location>
</feature>
<dbReference type="Proteomes" id="UP001195483">
    <property type="component" value="Unassembled WGS sequence"/>
</dbReference>
<dbReference type="InterPro" id="IPR051495">
    <property type="entry name" value="Epithelial_Barrier/Signaling"/>
</dbReference>
<keyword evidence="1" id="KW-1015">Disulfide bond</keyword>
<gene>
    <name evidence="4" type="ORF">CHS0354_000073</name>
</gene>